<evidence type="ECO:0000313" key="2">
    <source>
        <dbReference type="Proteomes" id="UP000002007"/>
    </source>
</evidence>
<keyword evidence="2" id="KW-1185">Reference proteome</keyword>
<name>A9WTK2_RENSM</name>
<gene>
    <name evidence="1" type="ordered locus">RSal33209_2798</name>
</gene>
<sequence>MNQALILETGRTPRLTHQQLAIFKTLLCSPKRVKAIIKPGARF</sequence>
<dbReference type="AlphaFoldDB" id="A9WTK2"/>
<reference evidence="2" key="1">
    <citation type="journal article" date="2008" name="J. Bacteriol.">
        <title>Genome sequence of the fish pathogen Renibacterium salmoninarum suggests reductive evolution away from an environmental Arthrobacter ancestor.</title>
        <authorList>
            <person name="Wiens G.D."/>
            <person name="Rockey D.D."/>
            <person name="Wu Z."/>
            <person name="Chang J."/>
            <person name="Levy R."/>
            <person name="Crane S."/>
            <person name="Chen D.S."/>
            <person name="Capri G.R."/>
            <person name="Burnett J.R."/>
            <person name="Sudheesh P.S."/>
            <person name="Schipma M.J."/>
            <person name="Burd H."/>
            <person name="Bhattacharyya A."/>
            <person name="Rhodes L.D."/>
            <person name="Kaul R."/>
            <person name="Strom M.S."/>
        </authorList>
    </citation>
    <scope>NUCLEOTIDE SEQUENCE [LARGE SCALE GENOMIC DNA]</scope>
    <source>
        <strain evidence="2">ATCC 33209 / DSM 20767 / JCM 11484 / NBRC 15589 / NCIMB 2235</strain>
    </source>
</reference>
<dbReference type="KEGG" id="rsa:RSal33209_2798"/>
<dbReference type="EMBL" id="CP000910">
    <property type="protein sequence ID" value="ABY24523.1"/>
    <property type="molecule type" value="Genomic_DNA"/>
</dbReference>
<dbReference type="Proteomes" id="UP000002007">
    <property type="component" value="Chromosome"/>
</dbReference>
<dbReference type="HOGENOM" id="CLU_3238651_0_0_11"/>
<accession>A9WTK2</accession>
<organism evidence="1 2">
    <name type="scientific">Renibacterium salmoninarum (strain ATCC 33209 / DSM 20767 / JCM 11484 / NBRC 15589 / NCIMB 2235)</name>
    <dbReference type="NCBI Taxonomy" id="288705"/>
    <lineage>
        <taxon>Bacteria</taxon>
        <taxon>Bacillati</taxon>
        <taxon>Actinomycetota</taxon>
        <taxon>Actinomycetes</taxon>
        <taxon>Micrococcales</taxon>
        <taxon>Micrococcaceae</taxon>
        <taxon>Renibacterium</taxon>
    </lineage>
</organism>
<evidence type="ECO:0000313" key="1">
    <source>
        <dbReference type="EMBL" id="ABY24523.1"/>
    </source>
</evidence>
<proteinExistence type="predicted"/>
<protein>
    <submittedName>
        <fullName evidence="1">Peptidoglycan binding protein</fullName>
    </submittedName>
</protein>